<keyword evidence="3" id="KW-1185">Reference proteome</keyword>
<accession>A0AAW1LDI0</accession>
<sequence>MAIQNHKGTYQGCVVSVFLLIHTQTVQTSEMVVVECWVSKPGVDVRHEEGIESSQTKDLCKSYRSIFSARI</sequence>
<protein>
    <recommendedName>
        <fullName evidence="4">Secreted protein</fullName>
    </recommendedName>
</protein>
<reference evidence="2" key="1">
    <citation type="submission" date="2024-03" db="EMBL/GenBank/DDBJ databases">
        <title>WGS assembly of Saponaria officinalis var. Norfolk2.</title>
        <authorList>
            <person name="Jenkins J."/>
            <person name="Shu S."/>
            <person name="Grimwood J."/>
            <person name="Barry K."/>
            <person name="Goodstein D."/>
            <person name="Schmutz J."/>
            <person name="Leebens-Mack J."/>
            <person name="Osbourn A."/>
        </authorList>
    </citation>
    <scope>NUCLEOTIDE SEQUENCE [LARGE SCALE GENOMIC DNA]</scope>
    <source>
        <strain evidence="2">JIC</strain>
    </source>
</reference>
<keyword evidence="1" id="KW-0732">Signal</keyword>
<evidence type="ECO:0000313" key="2">
    <source>
        <dbReference type="EMBL" id="KAK9733698.1"/>
    </source>
</evidence>
<feature type="signal peptide" evidence="1">
    <location>
        <begin position="1"/>
        <end position="28"/>
    </location>
</feature>
<evidence type="ECO:0008006" key="4">
    <source>
        <dbReference type="Google" id="ProtNLM"/>
    </source>
</evidence>
<evidence type="ECO:0000256" key="1">
    <source>
        <dbReference type="SAM" id="SignalP"/>
    </source>
</evidence>
<dbReference type="AlphaFoldDB" id="A0AAW1LDI0"/>
<gene>
    <name evidence="2" type="ORF">RND81_04G085400</name>
</gene>
<evidence type="ECO:0000313" key="3">
    <source>
        <dbReference type="Proteomes" id="UP001443914"/>
    </source>
</evidence>
<dbReference type="EMBL" id="JBDFQZ010000004">
    <property type="protein sequence ID" value="KAK9733698.1"/>
    <property type="molecule type" value="Genomic_DNA"/>
</dbReference>
<name>A0AAW1LDI0_SAPOF</name>
<comment type="caution">
    <text evidence="2">The sequence shown here is derived from an EMBL/GenBank/DDBJ whole genome shotgun (WGS) entry which is preliminary data.</text>
</comment>
<dbReference type="Proteomes" id="UP001443914">
    <property type="component" value="Unassembled WGS sequence"/>
</dbReference>
<feature type="chain" id="PRO_5043732681" description="Secreted protein" evidence="1">
    <location>
        <begin position="29"/>
        <end position="71"/>
    </location>
</feature>
<organism evidence="2 3">
    <name type="scientific">Saponaria officinalis</name>
    <name type="common">Common soapwort</name>
    <name type="synonym">Lychnis saponaria</name>
    <dbReference type="NCBI Taxonomy" id="3572"/>
    <lineage>
        <taxon>Eukaryota</taxon>
        <taxon>Viridiplantae</taxon>
        <taxon>Streptophyta</taxon>
        <taxon>Embryophyta</taxon>
        <taxon>Tracheophyta</taxon>
        <taxon>Spermatophyta</taxon>
        <taxon>Magnoliopsida</taxon>
        <taxon>eudicotyledons</taxon>
        <taxon>Gunneridae</taxon>
        <taxon>Pentapetalae</taxon>
        <taxon>Caryophyllales</taxon>
        <taxon>Caryophyllaceae</taxon>
        <taxon>Caryophylleae</taxon>
        <taxon>Saponaria</taxon>
    </lineage>
</organism>
<proteinExistence type="predicted"/>